<proteinExistence type="predicted"/>
<reference evidence="2" key="1">
    <citation type="journal article" date="2022" name="Plant J.">
        <title>Strategies of tolerance reflected in two North American maple genomes.</title>
        <authorList>
            <person name="McEvoy S.L."/>
            <person name="Sezen U.U."/>
            <person name="Trouern-Trend A."/>
            <person name="McMahon S.M."/>
            <person name="Schaberg P.G."/>
            <person name="Yang J."/>
            <person name="Wegrzyn J.L."/>
            <person name="Swenson N.G."/>
        </authorList>
    </citation>
    <scope>NUCLEOTIDE SEQUENCE</scope>
    <source>
        <strain evidence="2">91603</strain>
    </source>
</reference>
<gene>
    <name evidence="2" type="ORF">LWI28_018363</name>
</gene>
<dbReference type="AlphaFoldDB" id="A0AAD5NGR4"/>
<dbReference type="Proteomes" id="UP001064489">
    <property type="component" value="Chromosome 12"/>
</dbReference>
<name>A0AAD5NGR4_ACENE</name>
<keyword evidence="3" id="KW-1185">Reference proteome</keyword>
<accession>A0AAD5NGR4</accession>
<evidence type="ECO:0000256" key="1">
    <source>
        <dbReference type="SAM" id="MobiDB-lite"/>
    </source>
</evidence>
<comment type="caution">
    <text evidence="2">The sequence shown here is derived from an EMBL/GenBank/DDBJ whole genome shotgun (WGS) entry which is preliminary data.</text>
</comment>
<organism evidence="2 3">
    <name type="scientific">Acer negundo</name>
    <name type="common">Box elder</name>
    <dbReference type="NCBI Taxonomy" id="4023"/>
    <lineage>
        <taxon>Eukaryota</taxon>
        <taxon>Viridiplantae</taxon>
        <taxon>Streptophyta</taxon>
        <taxon>Embryophyta</taxon>
        <taxon>Tracheophyta</taxon>
        <taxon>Spermatophyta</taxon>
        <taxon>Magnoliopsida</taxon>
        <taxon>eudicotyledons</taxon>
        <taxon>Gunneridae</taxon>
        <taxon>Pentapetalae</taxon>
        <taxon>rosids</taxon>
        <taxon>malvids</taxon>
        <taxon>Sapindales</taxon>
        <taxon>Sapindaceae</taxon>
        <taxon>Hippocastanoideae</taxon>
        <taxon>Acereae</taxon>
        <taxon>Acer</taxon>
    </lineage>
</organism>
<evidence type="ECO:0000313" key="3">
    <source>
        <dbReference type="Proteomes" id="UP001064489"/>
    </source>
</evidence>
<reference evidence="2" key="2">
    <citation type="submission" date="2023-02" db="EMBL/GenBank/DDBJ databases">
        <authorList>
            <person name="Swenson N.G."/>
            <person name="Wegrzyn J.L."/>
            <person name="Mcevoy S.L."/>
        </authorList>
    </citation>
    <scope>NUCLEOTIDE SEQUENCE</scope>
    <source>
        <strain evidence="2">91603</strain>
        <tissue evidence="2">Leaf</tissue>
    </source>
</reference>
<feature type="compositionally biased region" description="Acidic residues" evidence="1">
    <location>
        <begin position="104"/>
        <end position="115"/>
    </location>
</feature>
<evidence type="ECO:0000313" key="2">
    <source>
        <dbReference type="EMBL" id="KAI9157199.1"/>
    </source>
</evidence>
<sequence>MDTSAVVSGWVSLTIRTIDPAEASKDGRQAVMVEAQRYLRCLDTETVRSLRRCEERECQKREKRMLQDENYILKETVQNLTVPPSTKEGLKQDPVPSLVVILVEEEEEEEEEDAAGTEVPEVEADKSSLATEGEESASAGSMVSVIEETQPDTAA</sequence>
<dbReference type="EMBL" id="JAJSOW010000107">
    <property type="protein sequence ID" value="KAI9157199.1"/>
    <property type="molecule type" value="Genomic_DNA"/>
</dbReference>
<protein>
    <submittedName>
        <fullName evidence="2">Uncharacterized protein</fullName>
    </submittedName>
</protein>
<feature type="region of interest" description="Disordered" evidence="1">
    <location>
        <begin position="104"/>
        <end position="155"/>
    </location>
</feature>